<accession>A0AAP4BA46</accession>
<dbReference type="Pfam" id="PF08843">
    <property type="entry name" value="AbiEii"/>
    <property type="match status" value="1"/>
</dbReference>
<dbReference type="EMBL" id="JASGBQ010000001">
    <property type="protein sequence ID" value="MDI9241068.1"/>
    <property type="molecule type" value="Genomic_DNA"/>
</dbReference>
<gene>
    <name evidence="1" type="ORF">QJ036_01065</name>
</gene>
<organism evidence="1 2">
    <name type="scientific">Fusibacillus kribbianus</name>
    <dbReference type="NCBI Taxonomy" id="3044208"/>
    <lineage>
        <taxon>Bacteria</taxon>
        <taxon>Bacillati</taxon>
        <taxon>Bacillota</taxon>
        <taxon>Clostridia</taxon>
        <taxon>Lachnospirales</taxon>
        <taxon>Lachnospiraceae</taxon>
        <taxon>Fusibacillus</taxon>
    </lineage>
</organism>
<keyword evidence="2" id="KW-1185">Reference proteome</keyword>
<proteinExistence type="predicted"/>
<sequence length="298" mass="34652">MTNAISVKDRLKKQAIEDGKTMQDKLVTYGLERTIYRLSVSNYVERFTLKGGIFLYALFNGEYARATMDIDLLAQRIPNDAEEMKKVFNDIFSIECDDALRFDLNTLEVINITEFKEYHGVNVSIMGYLDRTKVPVSIDIGFGDVVYPERVKMEFPVLLDMEVPQVYAYSIYSVIAEKFEAFVSLGLANGRYKDFYDIYVLADRYNLNGVELKNAIVETFTHRGTGFDDIAAFDDDFTKDETRQRRWRAFIKKKKALVKVEFEETMQLLKELLLPIVDSIHNDNSFEHTWSKETKSWM</sequence>
<dbReference type="RefSeq" id="WP_235249702.1">
    <property type="nucleotide sequence ID" value="NZ_JASGBQ010000001.1"/>
</dbReference>
<protein>
    <submittedName>
        <fullName evidence="1">Nucleotidyl transferase AbiEii/AbiGii toxin family protein</fullName>
    </submittedName>
</protein>
<keyword evidence="1" id="KW-0808">Transferase</keyword>
<dbReference type="AlphaFoldDB" id="A0AAP4BA46"/>
<dbReference type="InterPro" id="IPR014942">
    <property type="entry name" value="AbiEii"/>
</dbReference>
<name>A0AAP4BA46_9FIRM</name>
<dbReference type="GO" id="GO:0016740">
    <property type="term" value="F:transferase activity"/>
    <property type="evidence" value="ECO:0007669"/>
    <property type="project" value="UniProtKB-KW"/>
</dbReference>
<reference evidence="1 2" key="1">
    <citation type="submission" date="2023-05" db="EMBL/GenBank/DDBJ databases">
        <title>[ruminococcus] sp. nov., isolated from a pig farm feces dump.</title>
        <authorList>
            <person name="Chang Y.-H."/>
        </authorList>
    </citation>
    <scope>NUCLEOTIDE SEQUENCE [LARGE SCALE GENOMIC DNA]</scope>
    <source>
        <strain evidence="1 2">YH-rum2234</strain>
    </source>
</reference>
<evidence type="ECO:0000313" key="2">
    <source>
        <dbReference type="Proteomes" id="UP001300383"/>
    </source>
</evidence>
<evidence type="ECO:0000313" key="1">
    <source>
        <dbReference type="EMBL" id="MDI9241068.1"/>
    </source>
</evidence>
<comment type="caution">
    <text evidence="1">The sequence shown here is derived from an EMBL/GenBank/DDBJ whole genome shotgun (WGS) entry which is preliminary data.</text>
</comment>
<dbReference type="Proteomes" id="UP001300383">
    <property type="component" value="Unassembled WGS sequence"/>
</dbReference>